<dbReference type="CDD" id="cd00200">
    <property type="entry name" value="WD40"/>
    <property type="match status" value="2"/>
</dbReference>
<feature type="repeat" description="WD" evidence="3">
    <location>
        <begin position="728"/>
        <end position="760"/>
    </location>
</feature>
<feature type="repeat" description="WD" evidence="3">
    <location>
        <begin position="822"/>
        <end position="846"/>
    </location>
</feature>
<reference evidence="6 7" key="1">
    <citation type="journal article" date="2017" name="Biochemistry">
        <title>Identification of the Biosynthetic Pathway for the Antibiotic Bicyclomycin.</title>
        <authorList>
            <person name="Patteson J."/>
            <person name="Cai W."/>
            <person name="Johnson R.A."/>
            <person name="Santa Maria K."/>
            <person name="Li B."/>
        </authorList>
    </citation>
    <scope>NUCLEOTIDE SEQUENCE [LARGE SCALE GENOMIC DNA]</scope>
    <source>
        <strain evidence="6 7">ATCC 21532</strain>
    </source>
</reference>
<feature type="repeat" description="WD" evidence="3">
    <location>
        <begin position="623"/>
        <end position="664"/>
    </location>
</feature>
<feature type="repeat" description="WD" evidence="3">
    <location>
        <begin position="858"/>
        <end position="899"/>
    </location>
</feature>
<dbReference type="PROSITE" id="PS50082">
    <property type="entry name" value="WD_REPEATS_2"/>
    <property type="match status" value="10"/>
</dbReference>
<dbReference type="InterPro" id="IPR015943">
    <property type="entry name" value="WD40/YVTN_repeat-like_dom_sf"/>
</dbReference>
<dbReference type="InterPro" id="IPR019775">
    <property type="entry name" value="WD40_repeat_CS"/>
</dbReference>
<feature type="repeat" description="WD" evidence="3">
    <location>
        <begin position="940"/>
        <end position="981"/>
    </location>
</feature>
<dbReference type="Gene3D" id="2.130.10.10">
    <property type="entry name" value="YVTN repeat-like/Quinoprotein amine dehydrogenase"/>
    <property type="match status" value="4"/>
</dbReference>
<gene>
    <name evidence="6" type="ORF">BLA24_08920</name>
</gene>
<dbReference type="InterPro" id="IPR027417">
    <property type="entry name" value="P-loop_NTPase"/>
</dbReference>
<dbReference type="RefSeq" id="WP_099198599.1">
    <property type="nucleotide sequence ID" value="NZ_NHZO01000093.1"/>
</dbReference>
<name>A0A2G1XMA7_STRCJ</name>
<evidence type="ECO:0000256" key="4">
    <source>
        <dbReference type="SAM" id="MobiDB-lite"/>
    </source>
</evidence>
<dbReference type="SUPFAM" id="SSF52540">
    <property type="entry name" value="P-loop containing nucleoside triphosphate hydrolases"/>
    <property type="match status" value="1"/>
</dbReference>
<keyword evidence="7" id="KW-1185">Reference proteome</keyword>
<evidence type="ECO:0000256" key="3">
    <source>
        <dbReference type="PROSITE-ProRule" id="PRU00221"/>
    </source>
</evidence>
<dbReference type="InterPro" id="IPR001680">
    <property type="entry name" value="WD40_rpt"/>
</dbReference>
<dbReference type="InterPro" id="IPR020472">
    <property type="entry name" value="WD40_PAC1"/>
</dbReference>
<dbReference type="OrthoDB" id="134501at2"/>
<organism evidence="6 7">
    <name type="scientific">Streptomyces cinnamoneus</name>
    <name type="common">Streptoverticillium cinnamoneum</name>
    <dbReference type="NCBI Taxonomy" id="53446"/>
    <lineage>
        <taxon>Bacteria</taxon>
        <taxon>Bacillati</taxon>
        <taxon>Actinomycetota</taxon>
        <taxon>Actinomycetes</taxon>
        <taxon>Kitasatosporales</taxon>
        <taxon>Streptomycetaceae</taxon>
        <taxon>Streptomyces</taxon>
        <taxon>Streptomyces cinnamoneus group</taxon>
    </lineage>
</organism>
<comment type="caution">
    <text evidence="6">The sequence shown here is derived from an EMBL/GenBank/DDBJ whole genome shotgun (WGS) entry which is preliminary data.</text>
</comment>
<feature type="region of interest" description="Disordered" evidence="4">
    <location>
        <begin position="1"/>
        <end position="22"/>
    </location>
</feature>
<dbReference type="InterPro" id="IPR036322">
    <property type="entry name" value="WD40_repeat_dom_sf"/>
</dbReference>
<dbReference type="PANTHER" id="PTHR19848">
    <property type="entry name" value="WD40 REPEAT PROTEIN"/>
    <property type="match status" value="1"/>
</dbReference>
<feature type="domain" description="Novel STAND NTPase 1" evidence="5">
    <location>
        <begin position="64"/>
        <end position="489"/>
    </location>
</feature>
<keyword evidence="2" id="KW-0677">Repeat</keyword>
<dbReference type="PROSITE" id="PS50294">
    <property type="entry name" value="WD_REPEATS_REGION"/>
    <property type="match status" value="8"/>
</dbReference>
<proteinExistence type="predicted"/>
<evidence type="ECO:0000259" key="5">
    <source>
        <dbReference type="Pfam" id="PF20703"/>
    </source>
</evidence>
<feature type="repeat" description="WD" evidence="3">
    <location>
        <begin position="903"/>
        <end position="936"/>
    </location>
</feature>
<feature type="repeat" description="WD" evidence="3">
    <location>
        <begin position="1215"/>
        <end position="1256"/>
    </location>
</feature>
<sequence>MSEPGDPQSGDEEARQHAAAPGSARIYQAGRDQHIAERDLHLHYQDGVRRARRTAPGTRHGECPYPGLAAFTADQERWFFGRDAMTADLLIRLDERLNGGGPLMVVAPSGAGKSSLLRAGLLPALARGALPAAGSADWPRVLFTPTAHPMTALASSLAEATGVGPQELISALATSPQACVALLRRPPRGPSGGSSQAVRRMVLVIDQLEEAFTLCHSARERRDFLDVLTALAQPCPDGTAPVALVVFGLRADFYAPCADYPQLRTALQNGQIVVGPMTEGDLREAILFPAAAAGLQVEPGLVELLLRDLGAHAQRTTANTPVGQELPGAYDAGRLPLLAHALRATWQQRHGSTLTVDGYQATGGIRHAIATTAESLFTTLDAPGQAAARTLFLRMVMVGDRCEDTRRPASYTDLFIAGGQSRTTAAVIDTFTRGRLLTRQQDTVEISHEALLHAWPRLHRWINTDRAGHITHQNLEQAATEWEHAHRDTDLLYRGTRLETALAWADRAHQDDITTTTGAFLAASTRHERRAARLRRSVIAILAALALIASAAAVIAFQQRATATAQRGTAVFNQVKAQADRLRDSQSSLAAQLDLAAHRMRPDDPDVRTRLIDDANSPLSRPLPGAAGPFNAMVFSPDGRLLAGGRDDGTLQLWRFSDAAHAEPVGHVTSSSRGGPVFSVAFSHHGSLLATANNDGAVRLFDISDPTHPRLLGHTPLTSAATGPAAFSMAFSPDDKTMASASNNKWAQLWDISDPRRPTARGRTPASSQSGFVTAVAFSPNGHTLASRTDEGLQLWDTRNPAAPVSLGYAAGGIAGDNGNVVAFSPDGHTVAAGSADGTVQMWDVSQALHPTSLGRPLIGHLSEVTAVAFSSDGKTLASASTDHTVRLWKLADPAAVKPQERLTGHVTDVRTVAFAPSGSTLVTAGTDKAAQLWDLGHNVLTRDTSITTQAFSPDSQTMTTASQDGVIRRWNISDSNHPALLDSARLSANPDRVTLSPDSHTVAIVDSNHSDIRLWNVTDLRSPKLIGAAPGTSDTKLFFVWMAFSPNGHTFAASDQTGPWLWEITGSAHITLVHRQIAGAGEYGVRELAFSPNGHLLAGLQDGDEGGVRLWRITDPAHPEQLGHAPVRSGLTMAFSPDGNYIATGGEDGTISLWKIADPGRPAATSTFSARTGSVGTIAFSPDGHALTTGGADGAIRLWNVSAPSRPVAFGQPLTSHTGEVSLVAFSPTGRTLFSTGMDGTVRLWDTDINRTIARICDVTKTTLNRQQWQERLPGLPFNPPCA</sequence>
<dbReference type="Proteomes" id="UP000222531">
    <property type="component" value="Unassembled WGS sequence"/>
</dbReference>
<evidence type="ECO:0000313" key="7">
    <source>
        <dbReference type="Proteomes" id="UP000222531"/>
    </source>
</evidence>
<dbReference type="Pfam" id="PF00400">
    <property type="entry name" value="WD40"/>
    <property type="match status" value="11"/>
</dbReference>
<feature type="repeat" description="WD" evidence="3">
    <location>
        <begin position="1133"/>
        <end position="1157"/>
    </location>
</feature>
<dbReference type="SMART" id="SM00320">
    <property type="entry name" value="WD40"/>
    <property type="match status" value="13"/>
</dbReference>
<feature type="repeat" description="WD" evidence="3">
    <location>
        <begin position="1169"/>
        <end position="1210"/>
    </location>
</feature>
<evidence type="ECO:0000313" key="6">
    <source>
        <dbReference type="EMBL" id="PHQ52269.1"/>
    </source>
</evidence>
<dbReference type="EMBL" id="NHZO01000093">
    <property type="protein sequence ID" value="PHQ52269.1"/>
    <property type="molecule type" value="Genomic_DNA"/>
</dbReference>
<dbReference type="PROSITE" id="PS00678">
    <property type="entry name" value="WD_REPEATS_1"/>
    <property type="match status" value="5"/>
</dbReference>
<dbReference type="SUPFAM" id="SSF50978">
    <property type="entry name" value="WD40 repeat-like"/>
    <property type="match status" value="3"/>
</dbReference>
<keyword evidence="1 3" id="KW-0853">WD repeat</keyword>
<protein>
    <recommendedName>
        <fullName evidence="5">Novel STAND NTPase 1 domain-containing protein</fullName>
    </recommendedName>
</protein>
<dbReference type="InterPro" id="IPR049052">
    <property type="entry name" value="nSTAND1"/>
</dbReference>
<dbReference type="PRINTS" id="PR00320">
    <property type="entry name" value="GPROTEINBRPT"/>
</dbReference>
<dbReference type="Pfam" id="PF20703">
    <property type="entry name" value="nSTAND1"/>
    <property type="match status" value="1"/>
</dbReference>
<dbReference type="PANTHER" id="PTHR19848:SF8">
    <property type="entry name" value="F-BOX AND WD REPEAT DOMAIN CONTAINING 7"/>
    <property type="match status" value="1"/>
</dbReference>
<accession>A0A2G1XMA7</accession>
<evidence type="ECO:0000256" key="1">
    <source>
        <dbReference type="ARBA" id="ARBA00022574"/>
    </source>
</evidence>
<feature type="repeat" description="WD" evidence="3">
    <location>
        <begin position="670"/>
        <end position="711"/>
    </location>
</feature>
<evidence type="ECO:0000256" key="2">
    <source>
        <dbReference type="ARBA" id="ARBA00022737"/>
    </source>
</evidence>